<evidence type="ECO:0000256" key="1">
    <source>
        <dbReference type="SAM" id="MobiDB-lite"/>
    </source>
</evidence>
<organism evidence="2 3">
    <name type="scientific">Stylosanthes scabra</name>
    <dbReference type="NCBI Taxonomy" id="79078"/>
    <lineage>
        <taxon>Eukaryota</taxon>
        <taxon>Viridiplantae</taxon>
        <taxon>Streptophyta</taxon>
        <taxon>Embryophyta</taxon>
        <taxon>Tracheophyta</taxon>
        <taxon>Spermatophyta</taxon>
        <taxon>Magnoliopsida</taxon>
        <taxon>eudicotyledons</taxon>
        <taxon>Gunneridae</taxon>
        <taxon>Pentapetalae</taxon>
        <taxon>rosids</taxon>
        <taxon>fabids</taxon>
        <taxon>Fabales</taxon>
        <taxon>Fabaceae</taxon>
        <taxon>Papilionoideae</taxon>
        <taxon>50 kb inversion clade</taxon>
        <taxon>dalbergioids sensu lato</taxon>
        <taxon>Dalbergieae</taxon>
        <taxon>Pterocarpus clade</taxon>
        <taxon>Stylosanthes</taxon>
    </lineage>
</organism>
<evidence type="ECO:0000313" key="3">
    <source>
        <dbReference type="Proteomes" id="UP001341840"/>
    </source>
</evidence>
<reference evidence="2 3" key="1">
    <citation type="journal article" date="2023" name="Plants (Basel)">
        <title>Bridging the Gap: Combining Genomics and Transcriptomics Approaches to Understand Stylosanthes scabra, an Orphan Legume from the Brazilian Caatinga.</title>
        <authorList>
            <person name="Ferreira-Neto J.R.C."/>
            <person name="da Silva M.D."/>
            <person name="Binneck E."/>
            <person name="de Melo N.F."/>
            <person name="da Silva R.H."/>
            <person name="de Melo A.L.T.M."/>
            <person name="Pandolfi V."/>
            <person name="Bustamante F.O."/>
            <person name="Brasileiro-Vidal A.C."/>
            <person name="Benko-Iseppon A.M."/>
        </authorList>
    </citation>
    <scope>NUCLEOTIDE SEQUENCE [LARGE SCALE GENOMIC DNA]</scope>
    <source>
        <tissue evidence="2">Leaves</tissue>
    </source>
</reference>
<proteinExistence type="predicted"/>
<sequence>MLDLRAASTLKKNEANDDQEERVQNKSLMTSPQVERELDNIWPTMVFDEEVLLKPDEDARQYFASKE</sequence>
<protein>
    <submittedName>
        <fullName evidence="2">Uncharacterized protein</fullName>
    </submittedName>
</protein>
<evidence type="ECO:0000313" key="2">
    <source>
        <dbReference type="EMBL" id="MED6218551.1"/>
    </source>
</evidence>
<comment type="caution">
    <text evidence="2">The sequence shown here is derived from an EMBL/GenBank/DDBJ whole genome shotgun (WGS) entry which is preliminary data.</text>
</comment>
<keyword evidence="3" id="KW-1185">Reference proteome</keyword>
<dbReference type="Proteomes" id="UP001341840">
    <property type="component" value="Unassembled WGS sequence"/>
</dbReference>
<gene>
    <name evidence="2" type="ORF">PIB30_027764</name>
</gene>
<name>A0ABU6Z8D3_9FABA</name>
<feature type="region of interest" description="Disordered" evidence="1">
    <location>
        <begin position="1"/>
        <end position="31"/>
    </location>
</feature>
<accession>A0ABU6Z8D3</accession>
<dbReference type="EMBL" id="JASCZI010271968">
    <property type="protein sequence ID" value="MED6218551.1"/>
    <property type="molecule type" value="Genomic_DNA"/>
</dbReference>